<dbReference type="AlphaFoldDB" id="A0AAE1PLS5"/>
<dbReference type="Proteomes" id="UP001292094">
    <property type="component" value="Unassembled WGS sequence"/>
</dbReference>
<sequence>MLVNPSQLEGNPWSVGSDSSNITNEPQPDPSRMLVNPSQLESNPEYVASEPNEPQPGPNRMLGKKQTGRKPQGNPNKRPMYEENEDEYPNKEDKKRIRASKTSHKARIRNNEVLRKMKEYIKRGLPKP</sequence>
<keyword evidence="3" id="KW-1185">Reference proteome</keyword>
<name>A0AAE1PLS5_9EUCA</name>
<reference evidence="2" key="1">
    <citation type="submission" date="2023-11" db="EMBL/GenBank/DDBJ databases">
        <title>Genome assemblies of two species of porcelain crab, Petrolisthes cinctipes and Petrolisthes manimaculis (Anomura: Porcellanidae).</title>
        <authorList>
            <person name="Angst P."/>
        </authorList>
    </citation>
    <scope>NUCLEOTIDE SEQUENCE</scope>
    <source>
        <strain evidence="2">PB745_02</strain>
        <tissue evidence="2">Gill</tissue>
    </source>
</reference>
<gene>
    <name evidence="2" type="ORF">Pmani_017727</name>
</gene>
<proteinExistence type="predicted"/>
<feature type="compositionally biased region" description="Polar residues" evidence="1">
    <location>
        <begin position="1"/>
        <end position="26"/>
    </location>
</feature>
<protein>
    <submittedName>
        <fullName evidence="2">Uncharacterized protein</fullName>
    </submittedName>
</protein>
<dbReference type="EMBL" id="JAWZYT010001602">
    <property type="protein sequence ID" value="KAK4310741.1"/>
    <property type="molecule type" value="Genomic_DNA"/>
</dbReference>
<accession>A0AAE1PLS5</accession>
<evidence type="ECO:0000313" key="3">
    <source>
        <dbReference type="Proteomes" id="UP001292094"/>
    </source>
</evidence>
<comment type="caution">
    <text evidence="2">The sequence shown here is derived from an EMBL/GenBank/DDBJ whole genome shotgun (WGS) entry which is preliminary data.</text>
</comment>
<evidence type="ECO:0000313" key="2">
    <source>
        <dbReference type="EMBL" id="KAK4310741.1"/>
    </source>
</evidence>
<organism evidence="2 3">
    <name type="scientific">Petrolisthes manimaculis</name>
    <dbReference type="NCBI Taxonomy" id="1843537"/>
    <lineage>
        <taxon>Eukaryota</taxon>
        <taxon>Metazoa</taxon>
        <taxon>Ecdysozoa</taxon>
        <taxon>Arthropoda</taxon>
        <taxon>Crustacea</taxon>
        <taxon>Multicrustacea</taxon>
        <taxon>Malacostraca</taxon>
        <taxon>Eumalacostraca</taxon>
        <taxon>Eucarida</taxon>
        <taxon>Decapoda</taxon>
        <taxon>Pleocyemata</taxon>
        <taxon>Anomura</taxon>
        <taxon>Galatheoidea</taxon>
        <taxon>Porcellanidae</taxon>
        <taxon>Petrolisthes</taxon>
    </lineage>
</organism>
<evidence type="ECO:0000256" key="1">
    <source>
        <dbReference type="SAM" id="MobiDB-lite"/>
    </source>
</evidence>
<feature type="region of interest" description="Disordered" evidence="1">
    <location>
        <begin position="1"/>
        <end position="104"/>
    </location>
</feature>